<proteinExistence type="predicted"/>
<sequence length="399" mass="45732">MKNKKIWIYLGLLVASLAILLLLWNEAREEGYFLTEKEKRERAEFMAKGKFSSGSSHSDSGSLQQLDESIPQEKILKDYLEWSEYPPNSRPLTKYNADLLDPYFIPLAPIPMADKPTDKKPNEYSCKLQPLQWAAIGMKDPVYITLECFDNKFQRVPIDVRDVKLWREFDGHKFGAVSPEGNDHGTDGDAKAKDNLFTFQWRPGIKDWGDMYLEVQFIYGKEKKEGKLLTSFFSSPNQPAEWNGYFSDDPNEGSLSVRASLNVFRAGTYHLEGNLVHAASGEPIAWASFDGKLGAGRQDVEFLFYGKLIRESGFDGPYALTQLRGHRVNLPVDPEWFGQGQEGMRKILAARTTEPDKELVAPYREKYTTRTYDSNTFSYKAWQSPEKDQQTKQLREKLQ</sequence>
<feature type="transmembrane region" description="Helical" evidence="1">
    <location>
        <begin position="6"/>
        <end position="24"/>
    </location>
</feature>
<evidence type="ECO:0000256" key="1">
    <source>
        <dbReference type="SAM" id="Phobius"/>
    </source>
</evidence>
<dbReference type="AlphaFoldDB" id="A0A4R9GHG5"/>
<dbReference type="RefSeq" id="WP_135767564.1">
    <property type="nucleotide sequence ID" value="NZ_RQET01000004.1"/>
</dbReference>
<dbReference type="EMBL" id="RQET01000004">
    <property type="protein sequence ID" value="TGK12160.1"/>
    <property type="molecule type" value="Genomic_DNA"/>
</dbReference>
<name>A0A4R9GHG5_9LEPT</name>
<evidence type="ECO:0000313" key="3">
    <source>
        <dbReference type="Proteomes" id="UP000298458"/>
    </source>
</evidence>
<gene>
    <name evidence="2" type="ORF">EHO60_07800</name>
</gene>
<keyword evidence="3" id="KW-1185">Reference proteome</keyword>
<keyword evidence="1" id="KW-1133">Transmembrane helix</keyword>
<keyword evidence="1" id="KW-0812">Transmembrane</keyword>
<dbReference type="Proteomes" id="UP000298458">
    <property type="component" value="Unassembled WGS sequence"/>
</dbReference>
<organism evidence="2 3">
    <name type="scientific">Leptospira fletcheri</name>
    <dbReference type="NCBI Taxonomy" id="2484981"/>
    <lineage>
        <taxon>Bacteria</taxon>
        <taxon>Pseudomonadati</taxon>
        <taxon>Spirochaetota</taxon>
        <taxon>Spirochaetia</taxon>
        <taxon>Leptospirales</taxon>
        <taxon>Leptospiraceae</taxon>
        <taxon>Leptospira</taxon>
    </lineage>
</organism>
<keyword evidence="1" id="KW-0472">Membrane</keyword>
<comment type="caution">
    <text evidence="2">The sequence shown here is derived from an EMBL/GenBank/DDBJ whole genome shotgun (WGS) entry which is preliminary data.</text>
</comment>
<protein>
    <submittedName>
        <fullName evidence="2">Uncharacterized protein</fullName>
    </submittedName>
</protein>
<reference evidence="2" key="1">
    <citation type="journal article" date="2019" name="PLoS Negl. Trop. Dis.">
        <title>Revisiting the worldwide diversity of Leptospira species in the environment.</title>
        <authorList>
            <person name="Vincent A.T."/>
            <person name="Schiettekatte O."/>
            <person name="Bourhy P."/>
            <person name="Veyrier F.J."/>
            <person name="Picardeau M."/>
        </authorList>
    </citation>
    <scope>NUCLEOTIDE SEQUENCE [LARGE SCALE GENOMIC DNA]</scope>
    <source>
        <strain evidence="2">SSW15</strain>
    </source>
</reference>
<evidence type="ECO:0000313" key="2">
    <source>
        <dbReference type="EMBL" id="TGK12160.1"/>
    </source>
</evidence>
<dbReference type="OrthoDB" id="340983at2"/>
<accession>A0A4R9GHG5</accession>